<dbReference type="HOGENOM" id="CLU_466012_0_0_0"/>
<dbReference type="KEGG" id="fgi:OP10G_0510"/>
<gene>
    <name evidence="1" type="ORF">OP10G_0510</name>
</gene>
<sequence>MTVAPIGNPAHPPTGQTYAGVGYAFAHVDFASAATLRLSYVAGSVPAGSVSSLKIYRMADGASTWTAVDTAVDPGTHSASASINGFSSYALFYPAGSGWNWTSAGGAFSLESLSVVLPASAVTTPVEVQARETPTSFTPPSGWVEVPSSSFDLGSSDVDLHTASPIALTISYPASAVPEAVRPQTRIFYKMNADAAWVQLTTVADAVHFTATAHSNTLGTFALYYPADSPSVYYIEEKNREGTNDNDLNVYVPSGSGEQLLYTALITGNQRLFEDSYRIDDHSFLGLEFTTPHWYVTRFDAATQTSSHLYDVTPDAGWRYDSIIAMRSIHPGHGTDVVISTQEAETGAGIHARDRLILYRTGVAPVVIATNNRLASDVPTILRAMDVGSSGQVLANSPNGLVVFDSGGEHILAGVDSFAQQARFSPSGTKVLYKQLGGTAAGWMILPITGGSATAVPGMTTQNLLRWSIDDDHLLATANSPNQILVVNLLTSTTSVVATAADHPQAFFVDVGPR</sequence>
<dbReference type="AlphaFoldDB" id="A0A068NJV4"/>
<dbReference type="Proteomes" id="UP000027982">
    <property type="component" value="Chromosome"/>
</dbReference>
<evidence type="ECO:0000313" key="1">
    <source>
        <dbReference type="EMBL" id="AIE83878.1"/>
    </source>
</evidence>
<dbReference type="EMBL" id="CP007139">
    <property type="protein sequence ID" value="AIE83878.1"/>
    <property type="molecule type" value="Genomic_DNA"/>
</dbReference>
<evidence type="ECO:0000313" key="2">
    <source>
        <dbReference type="Proteomes" id="UP000027982"/>
    </source>
</evidence>
<protein>
    <submittedName>
        <fullName evidence="1">Uncharacterized protein</fullName>
    </submittedName>
</protein>
<keyword evidence="2" id="KW-1185">Reference proteome</keyword>
<proteinExistence type="predicted"/>
<organism evidence="1 2">
    <name type="scientific">Fimbriimonas ginsengisoli Gsoil 348</name>
    <dbReference type="NCBI Taxonomy" id="661478"/>
    <lineage>
        <taxon>Bacteria</taxon>
        <taxon>Bacillati</taxon>
        <taxon>Armatimonadota</taxon>
        <taxon>Fimbriimonadia</taxon>
        <taxon>Fimbriimonadales</taxon>
        <taxon>Fimbriimonadaceae</taxon>
        <taxon>Fimbriimonas</taxon>
    </lineage>
</organism>
<name>A0A068NJV4_FIMGI</name>
<accession>A0A068NJV4</accession>
<reference evidence="1 2" key="1">
    <citation type="journal article" date="2014" name="PLoS ONE">
        <title>The first complete genome sequence of the class fimbriimonadia in the phylum armatimonadetes.</title>
        <authorList>
            <person name="Hu Z.Y."/>
            <person name="Wang Y.Z."/>
            <person name="Im W.T."/>
            <person name="Wang S.Y."/>
            <person name="Zhao G.P."/>
            <person name="Zheng H.J."/>
            <person name="Quan Z.X."/>
        </authorList>
    </citation>
    <scope>NUCLEOTIDE SEQUENCE [LARGE SCALE GENOMIC DNA]</scope>
    <source>
        <strain evidence="1">Gsoil 348</strain>
    </source>
</reference>